<keyword evidence="3" id="KW-1185">Reference proteome</keyword>
<dbReference type="Proteomes" id="UP001317191">
    <property type="component" value="Unassembled WGS sequence"/>
</dbReference>
<keyword evidence="1" id="KW-0472">Membrane</keyword>
<reference evidence="2 3" key="1">
    <citation type="submission" date="2022-05" db="EMBL/GenBank/DDBJ databases">
        <title>Flavobacterium sp., isolated from activated sludge.</title>
        <authorList>
            <person name="Ran Q."/>
        </authorList>
    </citation>
    <scope>NUCLEOTIDE SEQUENCE [LARGE SCALE GENOMIC DNA]</scope>
    <source>
        <strain evidence="2 3">HXWNR70</strain>
    </source>
</reference>
<keyword evidence="1" id="KW-1133">Transmembrane helix</keyword>
<comment type="caution">
    <text evidence="2">The sequence shown here is derived from an EMBL/GenBank/DDBJ whole genome shotgun (WGS) entry which is preliminary data.</text>
</comment>
<evidence type="ECO:0000313" key="3">
    <source>
        <dbReference type="Proteomes" id="UP001317191"/>
    </source>
</evidence>
<keyword evidence="1" id="KW-0812">Transmembrane</keyword>
<accession>A0ABT0TPK9</accession>
<feature type="transmembrane region" description="Helical" evidence="1">
    <location>
        <begin position="21"/>
        <end position="40"/>
    </location>
</feature>
<dbReference type="EMBL" id="JAMLJM010000006">
    <property type="protein sequence ID" value="MCL9809420.1"/>
    <property type="molecule type" value="Genomic_DNA"/>
</dbReference>
<sequence length="103" mass="11452">MAKETHVDSLKYQPQATTGKLLLGLLFDAIGMLTYAIPLLGETLDIVWAPVAGIVMSILYKGTVGKVSGVIAFIEELIPGLDFIPTFTITWMYEYFQDRKHSK</sequence>
<protein>
    <submittedName>
        <fullName evidence="2">Uncharacterized protein</fullName>
    </submittedName>
</protein>
<proteinExistence type="predicted"/>
<feature type="transmembrane region" description="Helical" evidence="1">
    <location>
        <begin position="46"/>
        <end position="64"/>
    </location>
</feature>
<gene>
    <name evidence="2" type="ORF">NAT50_08615</name>
</gene>
<name>A0ABT0TPK9_9FLAO</name>
<evidence type="ECO:0000256" key="1">
    <source>
        <dbReference type="SAM" id="Phobius"/>
    </source>
</evidence>
<dbReference type="RefSeq" id="WP_250592873.1">
    <property type="nucleotide sequence ID" value="NZ_JAMLJM010000006.1"/>
</dbReference>
<evidence type="ECO:0000313" key="2">
    <source>
        <dbReference type="EMBL" id="MCL9809420.1"/>
    </source>
</evidence>
<organism evidence="2 3">
    <name type="scientific">Flavobacterium luminosum</name>
    <dbReference type="NCBI Taxonomy" id="2949086"/>
    <lineage>
        <taxon>Bacteria</taxon>
        <taxon>Pseudomonadati</taxon>
        <taxon>Bacteroidota</taxon>
        <taxon>Flavobacteriia</taxon>
        <taxon>Flavobacteriales</taxon>
        <taxon>Flavobacteriaceae</taxon>
        <taxon>Flavobacterium</taxon>
    </lineage>
</organism>